<dbReference type="OrthoDB" id="5294829at2"/>
<dbReference type="EMBL" id="PRLP01000087">
    <property type="protein sequence ID" value="PPC75510.1"/>
    <property type="molecule type" value="Genomic_DNA"/>
</dbReference>
<evidence type="ECO:0000313" key="2">
    <source>
        <dbReference type="EMBL" id="PPC75510.1"/>
    </source>
</evidence>
<dbReference type="HAMAP" id="MF_00775">
    <property type="entry name" value="UPF0311"/>
    <property type="match status" value="1"/>
</dbReference>
<name>A0A2S5KL98_9PROT</name>
<dbReference type="Pfam" id="PF11578">
    <property type="entry name" value="DUF3237"/>
    <property type="match status" value="1"/>
</dbReference>
<accession>A0A2S5KL98</accession>
<protein>
    <recommendedName>
        <fullName evidence="1">UPF0311 protein C4K68_20020</fullName>
    </recommendedName>
</protein>
<reference evidence="2 3" key="1">
    <citation type="submission" date="2018-02" db="EMBL/GenBank/DDBJ databases">
        <title>novel marine gammaproteobacteria from coastal saline agro ecosystem.</title>
        <authorList>
            <person name="Krishnan R."/>
            <person name="Ramesh Kumar N."/>
        </authorList>
    </citation>
    <scope>NUCLEOTIDE SEQUENCE [LARGE SCALE GENOMIC DNA]</scope>
    <source>
        <strain evidence="2 3">228</strain>
    </source>
</reference>
<evidence type="ECO:0000313" key="3">
    <source>
        <dbReference type="Proteomes" id="UP000238196"/>
    </source>
</evidence>
<sequence>MQTPELKPFARLRVLVESPQEVGPTQHGGRRLIPITGGTVEGNGWRAQVLPGGADHQLILTPRLVELEARYMLETDSGELIYVHNRAIRVAAPDVTAKLVRDERVDPALIYFRCTPSFETASPALQWITERLFIGTGIRRPDAVELAIFEVG</sequence>
<comment type="similarity">
    <text evidence="1">Belongs to the UPF0311 family.</text>
</comment>
<proteinExistence type="inferred from homology"/>
<dbReference type="InterPro" id="IPR020915">
    <property type="entry name" value="UPF0311"/>
</dbReference>
<comment type="caution">
    <text evidence="2">The sequence shown here is derived from an EMBL/GenBank/DDBJ whole genome shotgun (WGS) entry which is preliminary data.</text>
</comment>
<dbReference type="PANTHER" id="PTHR37315">
    <property type="entry name" value="UPF0311 PROTEIN BLR7842"/>
    <property type="match status" value="1"/>
</dbReference>
<dbReference type="Gene3D" id="2.40.160.20">
    <property type="match status" value="1"/>
</dbReference>
<dbReference type="AlphaFoldDB" id="A0A2S5KL98"/>
<dbReference type="PANTHER" id="PTHR37315:SF1">
    <property type="entry name" value="UPF0311 PROTEIN BLR7842"/>
    <property type="match status" value="1"/>
</dbReference>
<evidence type="ECO:0000256" key="1">
    <source>
        <dbReference type="HAMAP-Rule" id="MF_00775"/>
    </source>
</evidence>
<organism evidence="2 3">
    <name type="scientific">Proteobacteria bacterium 228</name>
    <dbReference type="NCBI Taxonomy" id="2083153"/>
    <lineage>
        <taxon>Bacteria</taxon>
        <taxon>Pseudomonadati</taxon>
        <taxon>Pseudomonadota</taxon>
    </lineage>
</organism>
<gene>
    <name evidence="2" type="ORF">C4K68_20020</name>
</gene>
<dbReference type="Proteomes" id="UP000238196">
    <property type="component" value="Unassembled WGS sequence"/>
</dbReference>